<dbReference type="InterPro" id="IPR003593">
    <property type="entry name" value="AAA+_ATPase"/>
</dbReference>
<dbReference type="InterPro" id="IPR036388">
    <property type="entry name" value="WH-like_DNA-bd_sf"/>
</dbReference>
<evidence type="ECO:0000256" key="2">
    <source>
        <dbReference type="SAM" id="MobiDB-lite"/>
    </source>
</evidence>
<dbReference type="AlphaFoldDB" id="A0A6L6WSZ9"/>
<gene>
    <name evidence="4" type="ORF">GPA10_11015</name>
</gene>
<dbReference type="GO" id="GO:0003677">
    <property type="term" value="F:DNA binding"/>
    <property type="evidence" value="ECO:0007669"/>
    <property type="project" value="UniProtKB-KW"/>
</dbReference>
<protein>
    <submittedName>
        <fullName evidence="4">AAA family ATPase</fullName>
    </submittedName>
</protein>
<accession>A0A6L6WSZ9</accession>
<dbReference type="CDD" id="cd06170">
    <property type="entry name" value="LuxR_C_like"/>
    <property type="match status" value="1"/>
</dbReference>
<dbReference type="SMART" id="SM00421">
    <property type="entry name" value="HTH_LUXR"/>
    <property type="match status" value="1"/>
</dbReference>
<comment type="caution">
    <text evidence="4">The sequence shown here is derived from an EMBL/GenBank/DDBJ whole genome shotgun (WGS) entry which is preliminary data.</text>
</comment>
<dbReference type="Pfam" id="PF00196">
    <property type="entry name" value="GerE"/>
    <property type="match status" value="1"/>
</dbReference>
<dbReference type="PANTHER" id="PTHR43214">
    <property type="entry name" value="TWO-COMPONENT RESPONSE REGULATOR"/>
    <property type="match status" value="1"/>
</dbReference>
<dbReference type="SUPFAM" id="SSF52540">
    <property type="entry name" value="P-loop containing nucleoside triphosphate hydrolases"/>
    <property type="match status" value="1"/>
</dbReference>
<dbReference type="SUPFAM" id="SSF48452">
    <property type="entry name" value="TPR-like"/>
    <property type="match status" value="1"/>
</dbReference>
<reference evidence="4 5" key="1">
    <citation type="submission" date="2019-11" db="EMBL/GenBank/DDBJ databases">
        <title>Streptomyces typhae sp. nov., a novel endophytic actinomycete isolated from the root of cattail pollen (Typha angustifolia L.).</title>
        <authorList>
            <person name="Peng C."/>
        </authorList>
    </citation>
    <scope>NUCLEOTIDE SEQUENCE [LARGE SCALE GENOMIC DNA]</scope>
    <source>
        <strain evidence="5">p1417</strain>
    </source>
</reference>
<feature type="compositionally biased region" description="Basic and acidic residues" evidence="2">
    <location>
        <begin position="7"/>
        <end position="23"/>
    </location>
</feature>
<organism evidence="4 5">
    <name type="scientific">Streptomyces typhae</name>
    <dbReference type="NCBI Taxonomy" id="2681492"/>
    <lineage>
        <taxon>Bacteria</taxon>
        <taxon>Bacillati</taxon>
        <taxon>Actinomycetota</taxon>
        <taxon>Actinomycetes</taxon>
        <taxon>Kitasatosporales</taxon>
        <taxon>Streptomycetaceae</taxon>
        <taxon>Streptomyces</taxon>
    </lineage>
</organism>
<feature type="domain" description="HTH luxR-type" evidence="3">
    <location>
        <begin position="915"/>
        <end position="979"/>
    </location>
</feature>
<feature type="region of interest" description="Disordered" evidence="2">
    <location>
        <begin position="1"/>
        <end position="32"/>
    </location>
</feature>
<dbReference type="Gene3D" id="1.10.10.10">
    <property type="entry name" value="Winged helix-like DNA-binding domain superfamily/Winged helix DNA-binding domain"/>
    <property type="match status" value="1"/>
</dbReference>
<keyword evidence="1" id="KW-0238">DNA-binding</keyword>
<dbReference type="Pfam" id="PF13191">
    <property type="entry name" value="AAA_16"/>
    <property type="match status" value="1"/>
</dbReference>
<dbReference type="InterPro" id="IPR016032">
    <property type="entry name" value="Sig_transdc_resp-reg_C-effctor"/>
</dbReference>
<evidence type="ECO:0000313" key="4">
    <source>
        <dbReference type="EMBL" id="MVO85270.1"/>
    </source>
</evidence>
<evidence type="ECO:0000313" key="5">
    <source>
        <dbReference type="Proteomes" id="UP000483802"/>
    </source>
</evidence>
<dbReference type="Gene3D" id="3.40.50.300">
    <property type="entry name" value="P-loop containing nucleotide triphosphate hydrolases"/>
    <property type="match status" value="1"/>
</dbReference>
<dbReference type="InterPro" id="IPR000792">
    <property type="entry name" value="Tscrpt_reg_LuxR_C"/>
</dbReference>
<dbReference type="InterPro" id="IPR041664">
    <property type="entry name" value="AAA_16"/>
</dbReference>
<dbReference type="GO" id="GO:0006355">
    <property type="term" value="P:regulation of DNA-templated transcription"/>
    <property type="evidence" value="ECO:0007669"/>
    <property type="project" value="InterPro"/>
</dbReference>
<feature type="compositionally biased region" description="Low complexity" evidence="2">
    <location>
        <begin position="640"/>
        <end position="653"/>
    </location>
</feature>
<dbReference type="PRINTS" id="PR00038">
    <property type="entry name" value="HTHLUXR"/>
</dbReference>
<dbReference type="InterPro" id="IPR039420">
    <property type="entry name" value="WalR-like"/>
</dbReference>
<feature type="region of interest" description="Disordered" evidence="2">
    <location>
        <begin position="629"/>
        <end position="694"/>
    </location>
</feature>
<dbReference type="PROSITE" id="PS50043">
    <property type="entry name" value="HTH_LUXR_2"/>
    <property type="match status" value="1"/>
</dbReference>
<keyword evidence="5" id="KW-1185">Reference proteome</keyword>
<evidence type="ECO:0000259" key="3">
    <source>
        <dbReference type="PROSITE" id="PS50043"/>
    </source>
</evidence>
<name>A0A6L6WSZ9_9ACTN</name>
<dbReference type="InterPro" id="IPR027417">
    <property type="entry name" value="P-loop_NTPase"/>
</dbReference>
<evidence type="ECO:0000256" key="1">
    <source>
        <dbReference type="ARBA" id="ARBA00023125"/>
    </source>
</evidence>
<feature type="compositionally biased region" description="Basic and acidic residues" evidence="2">
    <location>
        <begin position="656"/>
        <end position="674"/>
    </location>
</feature>
<dbReference type="SUPFAM" id="SSF46894">
    <property type="entry name" value="C-terminal effector domain of the bipartite response regulators"/>
    <property type="match status" value="1"/>
</dbReference>
<dbReference type="SMART" id="SM00382">
    <property type="entry name" value="AAA"/>
    <property type="match status" value="1"/>
</dbReference>
<dbReference type="EMBL" id="WPNZ01000005">
    <property type="protein sequence ID" value="MVO85270.1"/>
    <property type="molecule type" value="Genomic_DNA"/>
</dbReference>
<sequence>MRMPWTRCEDAKGAADGHVRAADTGRTAASTDGTTVVHSKGRHLRPRGLHVAWRGPARNPGPRRAGGESMRHNLVVGPFVARDEEQRRMLGAVLAKRGTAIVGPPGVGRTALLSAVARRLNPARFEVVWTAATESSRHVPFGAFRGLLGASDRLDDARAFAALRAALDRRAGQRTPVLVVDDVHQLDDRCAALALGLAAEGGVPLMVAARSGSGVTGPPAPGAVVALWKDGYLERLDLAPFSRAGTAALVRSLMNGEVAQATVDLLHGWTGGNPLFLTELVRHARVSCRLVAEGGLWWWRGPLTVPPRLAELFDHELSGLSLADQDALAAVALGEPLSVPALEAVAPDVVERLEDLEDKGLVRMVDGKEQLLVSLGRPMLGPAVRERLPRLRRRRIAAALLDACSGAAPDPVTRARWQLDAHGPVDAGLLMRAADATCAHDPELACRFARRARERTRAAAVPLAHALVELGDVAQAREVLERACADARTPSGRLGPALALAAHHCWVERDPAGADARLAALRPTVTAPSATAAVDGLRALVLLAHGRTGAALGVAERALRTPARGPGPAWARLALAMALALTGRTQDAVALAEPAAAAPDGDGWSRESAAAVCAFTEVWRTSDARSLAGDPAFGGGPGAPGAAAKKAAGTAGADETPDKPCPHARARRPEEPGRAVDGVPSGPGGPSGPSTTSGATATLLGGYLQWVLGHREDAIARLREAVVQQSVGRSLFRTEALCWLAVCLAEARRPEQAERVLAACPQDAVALVPGQRQWARAAVAAARGDLRAAGAHLRGAVEAARTAGCWAVEVEYLTYSAWLAPSRPSDELAERLAVAVRHVDAERLVAGAEAVLALSRGGGAELLDHAVRLDVLGMSAPAWRLAERAAAALRHQGRRHGDAVILVGRLRDRLGEAAPAAPPEALTTREVEIASLAATGLSDRAISDRLGLSVRTVESHLTRIYRKLGVHSRRDLPSVLRGA</sequence>
<dbReference type="Proteomes" id="UP000483802">
    <property type="component" value="Unassembled WGS sequence"/>
</dbReference>
<dbReference type="InterPro" id="IPR011990">
    <property type="entry name" value="TPR-like_helical_dom_sf"/>
</dbReference>
<proteinExistence type="predicted"/>
<dbReference type="Gene3D" id="1.25.40.10">
    <property type="entry name" value="Tetratricopeptide repeat domain"/>
    <property type="match status" value="1"/>
</dbReference>